<dbReference type="InterPro" id="IPR000028">
    <property type="entry name" value="Chloroperoxidase"/>
</dbReference>
<evidence type="ECO:0000256" key="3">
    <source>
        <dbReference type="ARBA" id="ARBA00022617"/>
    </source>
</evidence>
<gene>
    <name evidence="10" type="ORF">ONZ51_g6548</name>
</gene>
<sequence length="288" mass="31799">MVALVIAFRRILRELVSGIKTVLTLVLTLFLDLLFAAYNLLTPDRPAGRVVPQGHPGRCSCPALNALANHGVLPRDGKSIKFTEVTDAVCRVYNLSPTLSFLLGDFIAGSLVRNFRTDRLDLADIDVHNCIEHDASLTRVDHFHDPDQDKIAHEGIDGVLASGTGPGGNLTPPDIARLLGKRRVEAKTRNPKFSLALIHKLFGSANGTMLLTIFGGRVDDLRSFLGEERLPDGWESRIRHRMGMTAFEFNFKVFSVELSIKEEVDDSIARAGQERYLRAGEAESRKNA</sequence>
<accession>A0AAD7TUB3</accession>
<dbReference type="PROSITE" id="PS51405">
    <property type="entry name" value="HEME_HALOPEROXIDASE"/>
    <property type="match status" value="1"/>
</dbReference>
<keyword evidence="8" id="KW-0812">Transmembrane</keyword>
<proteinExistence type="inferred from homology"/>
<keyword evidence="6" id="KW-0408">Iron</keyword>
<dbReference type="EMBL" id="JAPEVG010000159">
    <property type="protein sequence ID" value="KAJ8475444.1"/>
    <property type="molecule type" value="Genomic_DNA"/>
</dbReference>
<keyword evidence="11" id="KW-1185">Reference proteome</keyword>
<comment type="caution">
    <text evidence="10">The sequence shown here is derived from an EMBL/GenBank/DDBJ whole genome shotgun (WGS) entry which is preliminary data.</text>
</comment>
<evidence type="ECO:0000313" key="11">
    <source>
        <dbReference type="Proteomes" id="UP001215151"/>
    </source>
</evidence>
<dbReference type="SUPFAM" id="SSF47571">
    <property type="entry name" value="Cloroperoxidase"/>
    <property type="match status" value="1"/>
</dbReference>
<evidence type="ECO:0000256" key="6">
    <source>
        <dbReference type="ARBA" id="ARBA00023004"/>
    </source>
</evidence>
<evidence type="ECO:0000256" key="4">
    <source>
        <dbReference type="ARBA" id="ARBA00022723"/>
    </source>
</evidence>
<keyword evidence="8" id="KW-0472">Membrane</keyword>
<dbReference type="PANTHER" id="PTHR33577">
    <property type="entry name" value="STERIGMATOCYSTIN BIOSYNTHESIS PEROXIDASE STCC-RELATED"/>
    <property type="match status" value="1"/>
</dbReference>
<keyword evidence="3" id="KW-0349">Heme</keyword>
<dbReference type="AlphaFoldDB" id="A0AAD7TUB3"/>
<evidence type="ECO:0000256" key="1">
    <source>
        <dbReference type="ARBA" id="ARBA00001970"/>
    </source>
</evidence>
<dbReference type="GO" id="GO:0046872">
    <property type="term" value="F:metal ion binding"/>
    <property type="evidence" value="ECO:0007669"/>
    <property type="project" value="UniProtKB-KW"/>
</dbReference>
<feature type="transmembrane region" description="Helical" evidence="8">
    <location>
        <begin position="21"/>
        <end position="41"/>
    </location>
</feature>
<keyword evidence="4" id="KW-0479">Metal-binding</keyword>
<feature type="domain" description="Heme haloperoxidase family profile" evidence="9">
    <location>
        <begin position="40"/>
        <end position="251"/>
    </location>
</feature>
<dbReference type="Pfam" id="PF01328">
    <property type="entry name" value="Peroxidase_2"/>
    <property type="match status" value="1"/>
</dbReference>
<dbReference type="GO" id="GO:0004601">
    <property type="term" value="F:peroxidase activity"/>
    <property type="evidence" value="ECO:0007669"/>
    <property type="project" value="UniProtKB-KW"/>
</dbReference>
<evidence type="ECO:0000259" key="9">
    <source>
        <dbReference type="PROSITE" id="PS51405"/>
    </source>
</evidence>
<keyword evidence="8" id="KW-1133">Transmembrane helix</keyword>
<evidence type="ECO:0000256" key="2">
    <source>
        <dbReference type="ARBA" id="ARBA00022559"/>
    </source>
</evidence>
<keyword evidence="5 10" id="KW-0560">Oxidoreductase</keyword>
<name>A0AAD7TUB3_9APHY</name>
<comment type="cofactor">
    <cofactor evidence="1">
        <name>heme b</name>
        <dbReference type="ChEBI" id="CHEBI:60344"/>
    </cofactor>
</comment>
<dbReference type="Proteomes" id="UP001215151">
    <property type="component" value="Unassembled WGS sequence"/>
</dbReference>
<organism evidence="10 11">
    <name type="scientific">Trametes cubensis</name>
    <dbReference type="NCBI Taxonomy" id="1111947"/>
    <lineage>
        <taxon>Eukaryota</taxon>
        <taxon>Fungi</taxon>
        <taxon>Dikarya</taxon>
        <taxon>Basidiomycota</taxon>
        <taxon>Agaricomycotina</taxon>
        <taxon>Agaricomycetes</taxon>
        <taxon>Polyporales</taxon>
        <taxon>Polyporaceae</taxon>
        <taxon>Trametes</taxon>
    </lineage>
</organism>
<protein>
    <submittedName>
        <fullName evidence="10">Heme-thiolate peroxidase</fullName>
        <ecNumber evidence="10">1.11.2.1</ecNumber>
    </submittedName>
</protein>
<keyword evidence="2 10" id="KW-0575">Peroxidase</keyword>
<evidence type="ECO:0000313" key="10">
    <source>
        <dbReference type="EMBL" id="KAJ8475444.1"/>
    </source>
</evidence>
<dbReference type="Gene3D" id="1.10.489.10">
    <property type="entry name" value="Chloroperoxidase-like"/>
    <property type="match status" value="1"/>
</dbReference>
<evidence type="ECO:0000256" key="5">
    <source>
        <dbReference type="ARBA" id="ARBA00023002"/>
    </source>
</evidence>
<dbReference type="EC" id="1.11.2.1" evidence="10"/>
<comment type="similarity">
    <text evidence="7">Belongs to the chloroperoxidase family.</text>
</comment>
<evidence type="ECO:0000256" key="8">
    <source>
        <dbReference type="SAM" id="Phobius"/>
    </source>
</evidence>
<evidence type="ECO:0000256" key="7">
    <source>
        <dbReference type="ARBA" id="ARBA00025795"/>
    </source>
</evidence>
<reference evidence="10" key="1">
    <citation type="submission" date="2022-11" db="EMBL/GenBank/DDBJ databases">
        <title>Genome Sequence of Cubamyces cubensis.</title>
        <authorList>
            <person name="Buettner E."/>
        </authorList>
    </citation>
    <scope>NUCLEOTIDE SEQUENCE</scope>
    <source>
        <strain evidence="10">MPL-01</strain>
    </source>
</reference>
<dbReference type="PANTHER" id="PTHR33577:SF18">
    <property type="entry name" value="HEME HALOPEROXIDASE FAMILY PROFILE DOMAIN-CONTAINING PROTEIN"/>
    <property type="match status" value="1"/>
</dbReference>
<dbReference type="InterPro" id="IPR036851">
    <property type="entry name" value="Chloroperoxidase-like_sf"/>
</dbReference>